<gene>
    <name evidence="1" type="ORF">GQ26_0102530</name>
</gene>
<evidence type="ECO:0000313" key="1">
    <source>
        <dbReference type="EMBL" id="KFX49256.1"/>
    </source>
</evidence>
<protein>
    <submittedName>
        <fullName evidence="1">Uncharacterized protein</fullName>
    </submittedName>
</protein>
<proteinExistence type="predicted"/>
<accession>A0A093VRI6</accession>
<dbReference type="EMBL" id="JPOX01000010">
    <property type="protein sequence ID" value="KFX49256.1"/>
    <property type="molecule type" value="Genomic_DNA"/>
</dbReference>
<organism evidence="1">
    <name type="scientific">Talaromyces marneffei PM1</name>
    <dbReference type="NCBI Taxonomy" id="1077442"/>
    <lineage>
        <taxon>Eukaryota</taxon>
        <taxon>Fungi</taxon>
        <taxon>Dikarya</taxon>
        <taxon>Ascomycota</taxon>
        <taxon>Pezizomycotina</taxon>
        <taxon>Eurotiomycetes</taxon>
        <taxon>Eurotiomycetidae</taxon>
        <taxon>Eurotiales</taxon>
        <taxon>Trichocomaceae</taxon>
        <taxon>Talaromyces</taxon>
        <taxon>Talaromyces sect. Talaromyces</taxon>
    </lineage>
</organism>
<dbReference type="AlphaFoldDB" id="A0A093VRI6"/>
<sequence>MVPIHVYGSTYGIFSTRPEDDNATMHLKQHYFLGQDPSNIHFVRELTHSDASSVFEIEVDGETDVMKLFHDNGDPGYTEKGRDLNRFRCELNAYKNLQKFGVCEQGFVPYLYGHIERVDPAAFQPALHHFAHDEFKPVI</sequence>
<dbReference type="HOGENOM" id="CLU_2109848_0_0_1"/>
<dbReference type="eggNOG" id="ENOG502SU58">
    <property type="taxonomic scope" value="Eukaryota"/>
</dbReference>
<comment type="caution">
    <text evidence="1">The sequence shown here is derived from an EMBL/GenBank/DDBJ whole genome shotgun (WGS) entry which is preliminary data.</text>
</comment>
<reference evidence="1" key="1">
    <citation type="journal article" date="2014" name="PLoS Genet.">
        <title>Signature Gene Expression Reveals Novel Clues to the Molecular Mechanisms of Dimorphic Transition in Penicillium marneffei.</title>
        <authorList>
            <person name="Yang E."/>
            <person name="Wang G."/>
            <person name="Cai J."/>
            <person name="Woo P.C."/>
            <person name="Lau S.K."/>
            <person name="Yuen K.-Y."/>
            <person name="Chow W.-N."/>
            <person name="Lin X."/>
        </authorList>
    </citation>
    <scope>NUCLEOTIDE SEQUENCE [LARGE SCALE GENOMIC DNA]</scope>
    <source>
        <strain evidence="1">PM1</strain>
    </source>
</reference>
<name>A0A093VRI6_TALMA</name>